<name>A0A117JLF9_9MYCO</name>
<dbReference type="NCBIfam" id="TIGR00976">
    <property type="entry name" value="CocE_NonD"/>
    <property type="match status" value="1"/>
</dbReference>
<dbReference type="Pfam" id="PF02129">
    <property type="entry name" value="Peptidase_S15"/>
    <property type="match status" value="1"/>
</dbReference>
<feature type="domain" description="Xaa-Pro dipeptidyl-peptidase C-terminal" evidence="3">
    <location>
        <begin position="323"/>
        <end position="546"/>
    </location>
</feature>
<dbReference type="Gene3D" id="2.60.120.260">
    <property type="entry name" value="Galactose-binding domain-like"/>
    <property type="match status" value="1"/>
</dbReference>
<dbReference type="EMBL" id="LQIR01000004">
    <property type="protein sequence ID" value="KUI19863.1"/>
    <property type="molecule type" value="Genomic_DNA"/>
</dbReference>
<dbReference type="RefSeq" id="WP_064394511.1">
    <property type="nucleotide sequence ID" value="NZ_LQIR01000004.1"/>
</dbReference>
<feature type="region of interest" description="Disordered" evidence="2">
    <location>
        <begin position="386"/>
        <end position="407"/>
    </location>
</feature>
<dbReference type="Proteomes" id="UP000053707">
    <property type="component" value="Unassembled WGS sequence"/>
</dbReference>
<dbReference type="Pfam" id="PF08530">
    <property type="entry name" value="PepX_C"/>
    <property type="match status" value="1"/>
</dbReference>
<dbReference type="SUPFAM" id="SSF53474">
    <property type="entry name" value="alpha/beta-Hydrolases"/>
    <property type="match status" value="1"/>
</dbReference>
<gene>
    <name evidence="4" type="ORF">AU192_24295</name>
</gene>
<evidence type="ECO:0000313" key="4">
    <source>
        <dbReference type="EMBL" id="KUI19863.1"/>
    </source>
</evidence>
<keyword evidence="1 4" id="KW-0378">Hydrolase</keyword>
<organism evidence="4 5">
    <name type="scientific">Mycobacterium lehmannii</name>
    <dbReference type="NCBI Taxonomy" id="2048550"/>
    <lineage>
        <taxon>Bacteria</taxon>
        <taxon>Bacillati</taxon>
        <taxon>Actinomycetota</taxon>
        <taxon>Actinomycetes</taxon>
        <taxon>Mycobacteriales</taxon>
        <taxon>Mycobacteriaceae</taxon>
        <taxon>Mycobacterium</taxon>
    </lineage>
</organism>
<dbReference type="SMART" id="SM00939">
    <property type="entry name" value="PepX_C"/>
    <property type="match status" value="1"/>
</dbReference>
<keyword evidence="5" id="KW-1185">Reference proteome</keyword>
<dbReference type="InterPro" id="IPR008979">
    <property type="entry name" value="Galactose-bd-like_sf"/>
</dbReference>
<dbReference type="GO" id="GO:0008239">
    <property type="term" value="F:dipeptidyl-peptidase activity"/>
    <property type="evidence" value="ECO:0007669"/>
    <property type="project" value="InterPro"/>
</dbReference>
<dbReference type="InterPro" id="IPR013736">
    <property type="entry name" value="Xaa-Pro_dipept_C"/>
</dbReference>
<dbReference type="InterPro" id="IPR029058">
    <property type="entry name" value="AB_hydrolase_fold"/>
</dbReference>
<evidence type="ECO:0000256" key="1">
    <source>
        <dbReference type="ARBA" id="ARBA00022801"/>
    </source>
</evidence>
<protein>
    <submittedName>
        <fullName evidence="4">Hydrolase</fullName>
    </submittedName>
</protein>
<dbReference type="AlphaFoldDB" id="A0A117JLF9"/>
<comment type="caution">
    <text evidence="4">The sequence shown here is derived from an EMBL/GenBank/DDBJ whole genome shotgun (WGS) entry which is preliminary data.</text>
</comment>
<dbReference type="SUPFAM" id="SSF49785">
    <property type="entry name" value="Galactose-binding domain-like"/>
    <property type="match status" value="1"/>
</dbReference>
<proteinExistence type="predicted"/>
<dbReference type="InterPro" id="IPR005674">
    <property type="entry name" value="CocE/Ser_esterase"/>
</dbReference>
<dbReference type="Gene3D" id="3.40.50.1820">
    <property type="entry name" value="alpha/beta hydrolase"/>
    <property type="match status" value="1"/>
</dbReference>
<feature type="compositionally biased region" description="Polar residues" evidence="2">
    <location>
        <begin position="386"/>
        <end position="396"/>
    </location>
</feature>
<dbReference type="Gene3D" id="1.10.3020.10">
    <property type="entry name" value="alpha-amino acid ester hydrolase ( Helical cap domain)"/>
    <property type="match status" value="1"/>
</dbReference>
<reference evidence="4 5" key="1">
    <citation type="submission" date="2016-01" db="EMBL/GenBank/DDBJ databases">
        <authorList>
            <consortium name="TB Trials Study Group"/>
            <person name="Sutton G."/>
            <person name="Brinkac L."/>
            <person name="Sanka R."/>
            <person name="Adams M."/>
            <person name="Lau E.L."/>
            <person name="Macaden R."/>
            <person name="Grewal H.M.S."/>
        </authorList>
    </citation>
    <scope>NUCLEOTIDE SEQUENCE [LARGE SCALE GENOMIC DNA]</scope>
    <source>
        <strain evidence="4 5">IS-1744</strain>
    </source>
</reference>
<dbReference type="PANTHER" id="PTHR43056">
    <property type="entry name" value="PEPTIDASE S9 PROLYL OLIGOPEPTIDASE"/>
    <property type="match status" value="1"/>
</dbReference>
<dbReference type="PANTHER" id="PTHR43056:SF10">
    <property type="entry name" value="COCE_NOND FAMILY, PUTATIVE (AFU_ORTHOLOGUE AFUA_7G00600)-RELATED"/>
    <property type="match status" value="1"/>
</dbReference>
<evidence type="ECO:0000256" key="2">
    <source>
        <dbReference type="SAM" id="MobiDB-lite"/>
    </source>
</evidence>
<dbReference type="InterPro" id="IPR050585">
    <property type="entry name" value="Xaa-Pro_dipeptidyl-ppase/CocE"/>
</dbReference>
<accession>A0A117JLF9</accession>
<sequence length="556" mass="60538">MTASSVAAPPASRSKVKQLTGRTVSRLLRLPPHTTDFTVHKVRVPMRDGVELRADHYAPSTLDPAGTLLVRCPYGRDFPFAAIYGRVYAARGYHVVLQSVRGTYGSGGDFDPMVNEIADGADTVEWLRNQEWFTGSFATIGLSYLGFTQWALLTDPPPEMKAAVITVGPHDVSGPRWGPGSFALSDFLGWSHLVAYQEDPNRARALVRQLRSRRRLARATSRLPAGEAGRALLGEGAPWWESWLDHPDADDPFWTALNLRRALDTADVPVLLISGWQDLFLEQTMAQYRRLRERGVEVGLTVGPWIHTQLMTKAAPTAIRETLDWLGAHLTGAESKRRQPVRIFVNGSGWIDLPDWPPAMPEVVRYLQPGGRLGDAVPPETAAASTFSYNPANPTPTVGGRLLSPEGGYRKDTRLAQRADVLSFTGDRLPADKYVVGVPVVELSHSCDNPYNDLFVRLSEVDAKGRSHNVSDGYVSAAPDSGPVRIELDPIAHRFRAGSRIRVLVAGGSHPRFARNLGTGEPLGTGKNLAPATHTVHLGDGASRLVLPAAPQPPAG</sequence>
<evidence type="ECO:0000313" key="5">
    <source>
        <dbReference type="Proteomes" id="UP000053707"/>
    </source>
</evidence>
<evidence type="ECO:0000259" key="3">
    <source>
        <dbReference type="SMART" id="SM00939"/>
    </source>
</evidence>
<dbReference type="InterPro" id="IPR000383">
    <property type="entry name" value="Xaa-Pro-like_dom"/>
</dbReference>